<dbReference type="Pfam" id="PF00072">
    <property type="entry name" value="Response_reg"/>
    <property type="match status" value="1"/>
</dbReference>
<dbReference type="CDD" id="cd00082">
    <property type="entry name" value="HisKA"/>
    <property type="match status" value="1"/>
</dbReference>
<evidence type="ECO:0000256" key="4">
    <source>
        <dbReference type="SAM" id="MobiDB-lite"/>
    </source>
</evidence>
<dbReference type="NCBIfam" id="TIGR00229">
    <property type="entry name" value="sensory_box"/>
    <property type="match status" value="1"/>
</dbReference>
<name>A0A0F4ZH39_9PEZI</name>
<dbReference type="SUPFAM" id="SSF47384">
    <property type="entry name" value="Homodimeric domain of signal transducing histidine kinase"/>
    <property type="match status" value="1"/>
</dbReference>
<organism evidence="8 9">
    <name type="scientific">Thielaviopsis punctulata</name>
    <dbReference type="NCBI Taxonomy" id="72032"/>
    <lineage>
        <taxon>Eukaryota</taxon>
        <taxon>Fungi</taxon>
        <taxon>Dikarya</taxon>
        <taxon>Ascomycota</taxon>
        <taxon>Pezizomycotina</taxon>
        <taxon>Sordariomycetes</taxon>
        <taxon>Hypocreomycetidae</taxon>
        <taxon>Microascales</taxon>
        <taxon>Ceratocystidaceae</taxon>
        <taxon>Thielaviopsis</taxon>
    </lineage>
</organism>
<dbReference type="InterPro" id="IPR003661">
    <property type="entry name" value="HisK_dim/P_dom"/>
</dbReference>
<dbReference type="Gene3D" id="3.40.50.2300">
    <property type="match status" value="1"/>
</dbReference>
<dbReference type="InterPro" id="IPR036890">
    <property type="entry name" value="HATPase_C_sf"/>
</dbReference>
<feature type="domain" description="PAS" evidence="7">
    <location>
        <begin position="346"/>
        <end position="416"/>
    </location>
</feature>
<dbReference type="PROSITE" id="PS50110">
    <property type="entry name" value="RESPONSE_REGULATORY"/>
    <property type="match status" value="1"/>
</dbReference>
<dbReference type="PROSITE" id="PS50109">
    <property type="entry name" value="HIS_KIN"/>
    <property type="match status" value="1"/>
</dbReference>
<evidence type="ECO:0000313" key="9">
    <source>
        <dbReference type="Proteomes" id="UP000033483"/>
    </source>
</evidence>
<dbReference type="PANTHER" id="PTHR45339">
    <property type="entry name" value="HYBRID SIGNAL TRANSDUCTION HISTIDINE KINASE J"/>
    <property type="match status" value="1"/>
</dbReference>
<dbReference type="SMART" id="SM00388">
    <property type="entry name" value="HisKA"/>
    <property type="match status" value="1"/>
</dbReference>
<dbReference type="Gene3D" id="1.10.287.130">
    <property type="match status" value="1"/>
</dbReference>
<dbReference type="EMBL" id="LAEV01000947">
    <property type="protein sequence ID" value="KKA29183.1"/>
    <property type="molecule type" value="Genomic_DNA"/>
</dbReference>
<dbReference type="InterPro" id="IPR013655">
    <property type="entry name" value="PAS_fold_3"/>
</dbReference>
<dbReference type="PANTHER" id="PTHR45339:SF1">
    <property type="entry name" value="HYBRID SIGNAL TRANSDUCTION HISTIDINE KINASE J"/>
    <property type="match status" value="1"/>
</dbReference>
<feature type="modified residue" description="4-aspartylphosphate" evidence="3">
    <location>
        <position position="991"/>
    </location>
</feature>
<proteinExistence type="predicted"/>
<dbReference type="PRINTS" id="PR00344">
    <property type="entry name" value="BCTRLSENSOR"/>
</dbReference>
<keyword evidence="1 3" id="KW-0597">Phosphoprotein</keyword>
<dbReference type="SUPFAM" id="SSF55785">
    <property type="entry name" value="PYP-like sensor domain (PAS domain)"/>
    <property type="match status" value="1"/>
</dbReference>
<dbReference type="FunFam" id="3.30.565.10:FF:000010">
    <property type="entry name" value="Sensor histidine kinase RcsC"/>
    <property type="match status" value="1"/>
</dbReference>
<comment type="caution">
    <text evidence="8">The sequence shown here is derived from an EMBL/GenBank/DDBJ whole genome shotgun (WGS) entry which is preliminary data.</text>
</comment>
<dbReference type="Proteomes" id="UP000033483">
    <property type="component" value="Unassembled WGS sequence"/>
</dbReference>
<dbReference type="OrthoDB" id="60033at2759"/>
<feature type="compositionally biased region" description="Polar residues" evidence="4">
    <location>
        <begin position="146"/>
        <end position="160"/>
    </location>
</feature>
<keyword evidence="2" id="KW-0902">Two-component regulatory system</keyword>
<dbReference type="GO" id="GO:0000155">
    <property type="term" value="F:phosphorelay sensor kinase activity"/>
    <property type="evidence" value="ECO:0007669"/>
    <property type="project" value="InterPro"/>
</dbReference>
<dbReference type="AlphaFoldDB" id="A0A0F4ZH39"/>
<dbReference type="CDD" id="cd00130">
    <property type="entry name" value="PAS"/>
    <property type="match status" value="1"/>
</dbReference>
<dbReference type="FunFam" id="3.30.450.20:FF:000099">
    <property type="entry name" value="Sensory box sensor histidine kinase"/>
    <property type="match status" value="1"/>
</dbReference>
<gene>
    <name evidence="8" type="ORF">TD95_004313</name>
</gene>
<feature type="domain" description="Histidine kinase" evidence="5">
    <location>
        <begin position="635"/>
        <end position="857"/>
    </location>
</feature>
<feature type="compositionally biased region" description="Polar residues" evidence="4">
    <location>
        <begin position="917"/>
        <end position="926"/>
    </location>
</feature>
<keyword evidence="9" id="KW-1185">Reference proteome</keyword>
<dbReference type="InterPro" id="IPR001789">
    <property type="entry name" value="Sig_transdc_resp-reg_receiver"/>
</dbReference>
<feature type="region of interest" description="Disordered" evidence="4">
    <location>
        <begin position="146"/>
        <end position="179"/>
    </location>
</feature>
<dbReference type="Pfam" id="PF02518">
    <property type="entry name" value="HATPase_c"/>
    <property type="match status" value="1"/>
</dbReference>
<sequence length="1177" mass="130806">MESFDGLTLTQLGVDVLEKGQPIWVSLNTILDHIAAKDSGSAFGPESVESHQNFDPEHPTAEFARRTVWKNTQSDYTLDVVFSPSISRRSSSTNLASMAGTQVVFSNGKQICAKMIVTTWAASQRERYFTLTFTKADPVIDSKASNQALQPNPISPSTDTVALASGQPDQKSSPRPPVLSLSSQQWAFLPSGPPGIDANNESTLFQKIMKMKDALIDNTTMPIVGIWKDGSVAYPNHAARTLFGKETPESRTFYFNDLITGWTIWDEDFTRQLDVEEYPVKILLDTMTPFEGKRIGIIRENDKRLVFDVLGEVIYDTSTNEPLGGIVSYRDVTKMVEDITRYRKADDEKFRTICNAMPQLVWTSRADGFLEFFNQQWYDYTGLTPNVCHGYWVENVIHPEDVAHSFAEWQKSLETGEPLQIEYRCRDKHGNYRWFLCRARPLRATPDGPITTWFGTSTDVHSAVVNNKITERTKEQLKSVMAHARATLFTVDMNQNVTMLEGGLVGNGISARKENGVSWYIGRNVYTVFGEIIGQLPDGKQPTFLHPIEGVLAGREIDQVEEHDINGRWYRTRFVPILSSDTVNGPEIEGAIGVIMDVTEHYAAIEAETKRRHQAMANEAAANEATRLKSQFLANMSHEFRTPLQWVIGYTDILMSTTMNKEQESLVGTIRNSATILLTLINDILDFSKIESGKMALDETDFQLSSVLTAATEMRLFEAKKKKIKFYIDYADGVNELNLVGDCNRLRQVLNNILDNSMKFTREGFVAFEVHIEEQTDEDITLKFVVCDSGIGIHPSKIDHIYEPFLQGDPSTAREFGGTGLGLSICKSFLDLMHGRIDIKSPPGSGTTATVCIPFRKIVAPAACPLSDAPVCDNSAIDSDCEEDVNETLTGNDNVPRLRSNIDGSEDASSKKRPSTRTHSTVSSRPSLPPRERINILLVEDNRVNARLMQKLLDKMKFTMSVHMWNGQEGLEYVEQAYNGDKAKPDVILMDCQMPVMDGYECAEALRNSEKLRDYVADVPIIAVTASAVAGDRERCMASGMNDYLLKPITQSVLERTIMQHLTLMKLSKPSLNVPAPEPLQKSPTVHEDQAFSMNDISESVTVGSATVTASCPISTVETKAFVDIKTTTALNREKRPPAVTSLSSMSMSSIEAVPTPQTLSTYSDTASGSSESPPPA</sequence>
<evidence type="ECO:0000256" key="1">
    <source>
        <dbReference type="ARBA" id="ARBA00022553"/>
    </source>
</evidence>
<dbReference type="SMART" id="SM00448">
    <property type="entry name" value="REC"/>
    <property type="match status" value="1"/>
</dbReference>
<dbReference type="InterPro" id="IPR011006">
    <property type="entry name" value="CheY-like_superfamily"/>
</dbReference>
<evidence type="ECO:0000259" key="6">
    <source>
        <dbReference type="PROSITE" id="PS50110"/>
    </source>
</evidence>
<dbReference type="CDD" id="cd17546">
    <property type="entry name" value="REC_hyHK_CKI1_RcsC-like"/>
    <property type="match status" value="1"/>
</dbReference>
<dbReference type="InterPro" id="IPR035965">
    <property type="entry name" value="PAS-like_dom_sf"/>
</dbReference>
<feature type="region of interest" description="Disordered" evidence="4">
    <location>
        <begin position="887"/>
        <end position="928"/>
    </location>
</feature>
<evidence type="ECO:0000256" key="2">
    <source>
        <dbReference type="ARBA" id="ARBA00023012"/>
    </source>
</evidence>
<evidence type="ECO:0000259" key="5">
    <source>
        <dbReference type="PROSITE" id="PS50109"/>
    </source>
</evidence>
<dbReference type="PROSITE" id="PS50112">
    <property type="entry name" value="PAS"/>
    <property type="match status" value="1"/>
</dbReference>
<dbReference type="SMART" id="SM00091">
    <property type="entry name" value="PAS"/>
    <property type="match status" value="1"/>
</dbReference>
<dbReference type="InterPro" id="IPR004358">
    <property type="entry name" value="Sig_transdc_His_kin-like_C"/>
</dbReference>
<dbReference type="InterPro" id="IPR005467">
    <property type="entry name" value="His_kinase_dom"/>
</dbReference>
<dbReference type="SMART" id="SM00387">
    <property type="entry name" value="HATPase_c"/>
    <property type="match status" value="1"/>
</dbReference>
<protein>
    <recommendedName>
        <fullName evidence="10">Histidine kinase</fullName>
    </recommendedName>
</protein>
<feature type="region of interest" description="Disordered" evidence="4">
    <location>
        <begin position="1135"/>
        <end position="1177"/>
    </location>
</feature>
<feature type="domain" description="Response regulatory" evidence="6">
    <location>
        <begin position="935"/>
        <end position="1062"/>
    </location>
</feature>
<dbReference type="Pfam" id="PF08447">
    <property type="entry name" value="PAS_3"/>
    <property type="match status" value="1"/>
</dbReference>
<dbReference type="SUPFAM" id="SSF52172">
    <property type="entry name" value="CheY-like"/>
    <property type="match status" value="1"/>
</dbReference>
<dbReference type="SUPFAM" id="SSF55874">
    <property type="entry name" value="ATPase domain of HSP90 chaperone/DNA topoisomerase II/histidine kinase"/>
    <property type="match status" value="1"/>
</dbReference>
<dbReference type="Gene3D" id="3.30.565.10">
    <property type="entry name" value="Histidine kinase-like ATPase, C-terminal domain"/>
    <property type="match status" value="1"/>
</dbReference>
<accession>A0A0F4ZH39</accession>
<evidence type="ECO:0000256" key="3">
    <source>
        <dbReference type="PROSITE-ProRule" id="PRU00169"/>
    </source>
</evidence>
<dbReference type="CDD" id="cd16922">
    <property type="entry name" value="HATPase_EvgS-ArcB-TorS-like"/>
    <property type="match status" value="1"/>
</dbReference>
<dbReference type="Gene3D" id="3.30.450.20">
    <property type="entry name" value="PAS domain"/>
    <property type="match status" value="2"/>
</dbReference>
<evidence type="ECO:0008006" key="10">
    <source>
        <dbReference type="Google" id="ProtNLM"/>
    </source>
</evidence>
<reference evidence="8 9" key="1">
    <citation type="submission" date="2015-03" db="EMBL/GenBank/DDBJ databases">
        <authorList>
            <person name="Radwan O."/>
            <person name="Al-Naeli F.A."/>
            <person name="Rendon G.A."/>
            <person name="Fields C."/>
        </authorList>
    </citation>
    <scope>NUCLEOTIDE SEQUENCE [LARGE SCALE GENOMIC DNA]</scope>
    <source>
        <strain evidence="8">CR-DP1</strain>
    </source>
</reference>
<evidence type="ECO:0000259" key="7">
    <source>
        <dbReference type="PROSITE" id="PS50112"/>
    </source>
</evidence>
<dbReference type="InterPro" id="IPR000014">
    <property type="entry name" value="PAS"/>
</dbReference>
<dbReference type="InterPro" id="IPR003594">
    <property type="entry name" value="HATPase_dom"/>
</dbReference>
<evidence type="ECO:0000313" key="8">
    <source>
        <dbReference type="EMBL" id="KKA29183.1"/>
    </source>
</evidence>
<dbReference type="Pfam" id="PF00512">
    <property type="entry name" value="HisKA"/>
    <property type="match status" value="1"/>
</dbReference>
<dbReference type="InterPro" id="IPR036097">
    <property type="entry name" value="HisK_dim/P_sf"/>
</dbReference>
<feature type="compositionally biased region" description="Polar residues" evidence="4">
    <location>
        <begin position="1156"/>
        <end position="1177"/>
    </location>
</feature>